<keyword evidence="9 14" id="KW-0418">Kinase</keyword>
<evidence type="ECO:0000256" key="4">
    <source>
        <dbReference type="ARBA" id="ARBA00022519"/>
    </source>
</evidence>
<dbReference type="Proteomes" id="UP000306753">
    <property type="component" value="Unassembled WGS sequence"/>
</dbReference>
<comment type="caution">
    <text evidence="17">The sequence shown here is derived from an EMBL/GenBank/DDBJ whole genome shotgun (WGS) entry which is preliminary data.</text>
</comment>
<feature type="transmembrane region" description="Helical" evidence="14">
    <location>
        <begin position="173"/>
        <end position="198"/>
    </location>
</feature>
<dbReference type="EC" id="2.7.13.3" evidence="14"/>
<evidence type="ECO:0000256" key="10">
    <source>
        <dbReference type="ARBA" id="ARBA00022840"/>
    </source>
</evidence>
<evidence type="ECO:0000256" key="12">
    <source>
        <dbReference type="ARBA" id="ARBA00023012"/>
    </source>
</evidence>
<keyword evidence="10 14" id="KW-0067">ATP-binding</keyword>
<evidence type="ECO:0000256" key="3">
    <source>
        <dbReference type="ARBA" id="ARBA00022475"/>
    </source>
</evidence>
<keyword evidence="12 14" id="KW-0902">Two-component regulatory system</keyword>
<dbReference type="Gene3D" id="3.30.565.10">
    <property type="entry name" value="Histidine kinase-like ATPase, C-terminal domain"/>
    <property type="match status" value="1"/>
</dbReference>
<dbReference type="CDD" id="cd00075">
    <property type="entry name" value="HATPase"/>
    <property type="match status" value="1"/>
</dbReference>
<dbReference type="AlphaFoldDB" id="A0A5R9QDU3"/>
<keyword evidence="6 14" id="KW-0808">Transferase</keyword>
<evidence type="ECO:0000256" key="13">
    <source>
        <dbReference type="ARBA" id="ARBA00023136"/>
    </source>
</evidence>
<sequence>MNAALPPAGAPSRHHSLTLRLALLFALLAFVSLATLGVALYRGLETELTRRDDAALVYRVDQLRTFLNDSNTLELIRSKPALFENMLGNRESVLIVGAAGQTPLLVVNPGGLEVPSLTPVEMNRPLSLADVRHYPGVDGVPLAVLSASIDAGDLGHLQVVTGRLMSERTAVLANYRLTVFVLASIAAVALAACGYLLVRRELSHLSFLARHTQRIGVGNLGERLDRQGAPLELLPLIDAFNTMLERLAKGFAQLSQVSTDMAHELRTPINNLLGETQVALQQERTVEAYQQLLASNVEELERLARMLENMLFLARTDPSVALRQRRALDASDEIARIADYFEGPAAEVGITIRVQGDGVIWADPMLLRRALANLCANAIQYGAPDTGLLIQAVPSADGISLKVINQGPTIGAEHLPRVFERFYRVDASRERSAQANGLGLSIVATIMELHQGRHAVSSERGVTCFELFFPARKPEEAGVVAGGGRHGSKQPFG</sequence>
<dbReference type="SUPFAM" id="SSF55874">
    <property type="entry name" value="ATPase domain of HSP90 chaperone/DNA topoisomerase II/histidine kinase"/>
    <property type="match status" value="1"/>
</dbReference>
<evidence type="ECO:0000256" key="2">
    <source>
        <dbReference type="ARBA" id="ARBA00004533"/>
    </source>
</evidence>
<evidence type="ECO:0000259" key="16">
    <source>
        <dbReference type="PROSITE" id="PS50885"/>
    </source>
</evidence>
<dbReference type="EMBL" id="QLAG01000014">
    <property type="protein sequence ID" value="TLX63110.1"/>
    <property type="molecule type" value="Genomic_DNA"/>
</dbReference>
<dbReference type="InterPro" id="IPR036097">
    <property type="entry name" value="HisK_dim/P_sf"/>
</dbReference>
<evidence type="ECO:0000256" key="1">
    <source>
        <dbReference type="ARBA" id="ARBA00000085"/>
    </source>
</evidence>
<evidence type="ECO:0000256" key="5">
    <source>
        <dbReference type="ARBA" id="ARBA00022553"/>
    </source>
</evidence>
<protein>
    <recommendedName>
        <fullName evidence="14">Sensor protein</fullName>
        <ecNumber evidence="14">2.7.13.3</ecNumber>
    </recommendedName>
</protein>
<feature type="domain" description="HAMP" evidence="16">
    <location>
        <begin position="199"/>
        <end position="252"/>
    </location>
</feature>
<keyword evidence="7 14" id="KW-0812">Transmembrane</keyword>
<dbReference type="PANTHER" id="PTHR45436:SF3">
    <property type="entry name" value="SENSOR HISTIDINE KINASE HPRS"/>
    <property type="match status" value="1"/>
</dbReference>
<keyword evidence="18" id="KW-1185">Reference proteome</keyword>
<keyword evidence="8 14" id="KW-0547">Nucleotide-binding</keyword>
<dbReference type="Pfam" id="PF02518">
    <property type="entry name" value="HATPase_c"/>
    <property type="match status" value="1"/>
</dbReference>
<dbReference type="GO" id="GO:0000155">
    <property type="term" value="F:phosphorelay sensor kinase activity"/>
    <property type="evidence" value="ECO:0007669"/>
    <property type="project" value="InterPro"/>
</dbReference>
<dbReference type="InterPro" id="IPR003661">
    <property type="entry name" value="HisK_dim/P_dom"/>
</dbReference>
<dbReference type="RefSeq" id="WP_138411905.1">
    <property type="nucleotide sequence ID" value="NZ_QLAG01000014.1"/>
</dbReference>
<name>A0A5R9QDU3_9GAMM</name>
<feature type="domain" description="Histidine kinase" evidence="15">
    <location>
        <begin position="260"/>
        <end position="473"/>
    </location>
</feature>
<dbReference type="SUPFAM" id="SSF47384">
    <property type="entry name" value="Homodimeric domain of signal transducing histidine kinase"/>
    <property type="match status" value="1"/>
</dbReference>
<dbReference type="PROSITE" id="PS50109">
    <property type="entry name" value="HIS_KIN"/>
    <property type="match status" value="1"/>
</dbReference>
<dbReference type="GO" id="GO:0005524">
    <property type="term" value="F:ATP binding"/>
    <property type="evidence" value="ECO:0007669"/>
    <property type="project" value="UniProtKB-KW"/>
</dbReference>
<comment type="catalytic activity">
    <reaction evidence="1 14">
        <text>ATP + protein L-histidine = ADP + protein N-phospho-L-histidine.</text>
        <dbReference type="EC" id="2.7.13.3"/>
    </reaction>
</comment>
<evidence type="ECO:0000256" key="6">
    <source>
        <dbReference type="ARBA" id="ARBA00022679"/>
    </source>
</evidence>
<dbReference type="InterPro" id="IPR050428">
    <property type="entry name" value="TCS_sensor_his_kinase"/>
</dbReference>
<evidence type="ECO:0000259" key="15">
    <source>
        <dbReference type="PROSITE" id="PS50109"/>
    </source>
</evidence>
<evidence type="ECO:0000313" key="18">
    <source>
        <dbReference type="Proteomes" id="UP000306753"/>
    </source>
</evidence>
<gene>
    <name evidence="17" type="ORF">DN820_12605</name>
</gene>
<evidence type="ECO:0000256" key="7">
    <source>
        <dbReference type="ARBA" id="ARBA00022692"/>
    </source>
</evidence>
<dbReference type="PANTHER" id="PTHR45436">
    <property type="entry name" value="SENSOR HISTIDINE KINASE YKOH"/>
    <property type="match status" value="1"/>
</dbReference>
<dbReference type="InterPro" id="IPR003594">
    <property type="entry name" value="HATPase_dom"/>
</dbReference>
<comment type="function">
    <text evidence="14">Member of a two-component regulatory system.</text>
</comment>
<evidence type="ECO:0000256" key="9">
    <source>
        <dbReference type="ARBA" id="ARBA00022777"/>
    </source>
</evidence>
<dbReference type="InterPro" id="IPR036890">
    <property type="entry name" value="HATPase_C_sf"/>
</dbReference>
<comment type="subcellular location">
    <subcellularLocation>
        <location evidence="2 14">Cell inner membrane</location>
    </subcellularLocation>
</comment>
<dbReference type="PROSITE" id="PS50885">
    <property type="entry name" value="HAMP"/>
    <property type="match status" value="1"/>
</dbReference>
<dbReference type="InterPro" id="IPR005467">
    <property type="entry name" value="His_kinase_dom"/>
</dbReference>
<dbReference type="InterPro" id="IPR003660">
    <property type="entry name" value="HAMP_dom"/>
</dbReference>
<evidence type="ECO:0000256" key="11">
    <source>
        <dbReference type="ARBA" id="ARBA00022989"/>
    </source>
</evidence>
<dbReference type="SMART" id="SM00388">
    <property type="entry name" value="HisKA"/>
    <property type="match status" value="1"/>
</dbReference>
<keyword evidence="13 14" id="KW-0472">Membrane</keyword>
<evidence type="ECO:0000256" key="8">
    <source>
        <dbReference type="ARBA" id="ARBA00022741"/>
    </source>
</evidence>
<dbReference type="CDD" id="cd06225">
    <property type="entry name" value="HAMP"/>
    <property type="match status" value="1"/>
</dbReference>
<accession>A0A5R9QDU3</accession>
<evidence type="ECO:0000256" key="14">
    <source>
        <dbReference type="RuleBase" id="RU364088"/>
    </source>
</evidence>
<dbReference type="PRINTS" id="PR00344">
    <property type="entry name" value="BCTRLSENSOR"/>
</dbReference>
<dbReference type="SMART" id="SM00387">
    <property type="entry name" value="HATPase_c"/>
    <property type="match status" value="1"/>
</dbReference>
<keyword evidence="11 14" id="KW-1133">Transmembrane helix</keyword>
<organism evidence="17 18">
    <name type="scientific">Stutzerimonas nosocomialis</name>
    <dbReference type="NCBI Taxonomy" id="1056496"/>
    <lineage>
        <taxon>Bacteria</taxon>
        <taxon>Pseudomonadati</taxon>
        <taxon>Pseudomonadota</taxon>
        <taxon>Gammaproteobacteria</taxon>
        <taxon>Pseudomonadales</taxon>
        <taxon>Pseudomonadaceae</taxon>
        <taxon>Stutzerimonas</taxon>
    </lineage>
</organism>
<dbReference type="InterPro" id="IPR004358">
    <property type="entry name" value="Sig_transdc_His_kin-like_C"/>
</dbReference>
<dbReference type="Gene3D" id="6.10.340.10">
    <property type="match status" value="1"/>
</dbReference>
<dbReference type="CDD" id="cd00082">
    <property type="entry name" value="HisKA"/>
    <property type="match status" value="1"/>
</dbReference>
<keyword evidence="4 14" id="KW-0997">Cell inner membrane</keyword>
<keyword evidence="3 14" id="KW-1003">Cell membrane</keyword>
<reference evidence="17 18" key="1">
    <citation type="journal article" date="2017" name="Eur. J. Clin. Microbiol. Infect. Dis.">
        <title>Uncommonly isolated clinical Pseudomonas: identification and phylogenetic assignation.</title>
        <authorList>
            <person name="Mulet M."/>
            <person name="Gomila M."/>
            <person name="Ramirez A."/>
            <person name="Cardew S."/>
            <person name="Moore E.R."/>
            <person name="Lalucat J."/>
            <person name="Garcia-Valdes E."/>
        </authorList>
    </citation>
    <scope>NUCLEOTIDE SEQUENCE [LARGE SCALE GENOMIC DNA]</scope>
    <source>
        <strain evidence="17 18">SD129</strain>
    </source>
</reference>
<keyword evidence="5" id="KW-0597">Phosphoprotein</keyword>
<proteinExistence type="predicted"/>
<dbReference type="GO" id="GO:0005886">
    <property type="term" value="C:plasma membrane"/>
    <property type="evidence" value="ECO:0007669"/>
    <property type="project" value="UniProtKB-SubCell"/>
</dbReference>
<evidence type="ECO:0000313" key="17">
    <source>
        <dbReference type="EMBL" id="TLX63110.1"/>
    </source>
</evidence>
<dbReference type="InterPro" id="IPR006290">
    <property type="entry name" value="CztS_silS_copS"/>
</dbReference>
<feature type="transmembrane region" description="Helical" evidence="14">
    <location>
        <begin position="20"/>
        <end position="41"/>
    </location>
</feature>
<dbReference type="Gene3D" id="1.10.287.130">
    <property type="match status" value="1"/>
</dbReference>
<dbReference type="Pfam" id="PF00672">
    <property type="entry name" value="HAMP"/>
    <property type="match status" value="1"/>
</dbReference>
<dbReference type="Pfam" id="PF00512">
    <property type="entry name" value="HisKA"/>
    <property type="match status" value="1"/>
</dbReference>
<dbReference type="NCBIfam" id="TIGR01386">
    <property type="entry name" value="cztS_silS_copS"/>
    <property type="match status" value="1"/>
</dbReference>